<gene>
    <name evidence="3" type="ORF">QYM36_005467</name>
</gene>
<feature type="compositionally biased region" description="Basic and acidic residues" evidence="2">
    <location>
        <begin position="33"/>
        <end position="46"/>
    </location>
</feature>
<dbReference type="PANTHER" id="PTHR12353:SF1">
    <property type="entry name" value="DISKS LARGE-ASSOCIATED PROTEIN 5"/>
    <property type="match status" value="1"/>
</dbReference>
<feature type="region of interest" description="Disordered" evidence="2">
    <location>
        <begin position="119"/>
        <end position="140"/>
    </location>
</feature>
<proteinExistence type="inferred from homology"/>
<reference evidence="3" key="1">
    <citation type="submission" date="2023-07" db="EMBL/GenBank/DDBJ databases">
        <title>Chromosome-level genome assembly of Artemia franciscana.</title>
        <authorList>
            <person name="Jo E."/>
        </authorList>
    </citation>
    <scope>NUCLEOTIDE SEQUENCE</scope>
    <source>
        <tissue evidence="3">Whole body</tissue>
    </source>
</reference>
<evidence type="ECO:0000256" key="2">
    <source>
        <dbReference type="SAM" id="MobiDB-lite"/>
    </source>
</evidence>
<keyword evidence="4" id="KW-1185">Reference proteome</keyword>
<evidence type="ECO:0008006" key="5">
    <source>
        <dbReference type="Google" id="ProtNLM"/>
    </source>
</evidence>
<evidence type="ECO:0000313" key="3">
    <source>
        <dbReference type="EMBL" id="KAK2718163.1"/>
    </source>
</evidence>
<evidence type="ECO:0000256" key="1">
    <source>
        <dbReference type="ARBA" id="ARBA00008839"/>
    </source>
</evidence>
<name>A0AA88HW21_ARTSF</name>
<feature type="compositionally biased region" description="Polar residues" evidence="2">
    <location>
        <begin position="47"/>
        <end position="58"/>
    </location>
</feature>
<sequence length="330" mass="37941">MSTRTLRTRSSGRDSNETRRTIARSEAANSRRQQREQQRDKLRSIKNESQGQTNSNVLKTAAEKHKERLEKYLEQKKIKKDMERKNKKPAFMVGVVHHKPFVFSDDHSLMHTRSQAIGVAPKENTRGPKSTNNRKNSSNIAPRGFVFTATDKTPNIRKERFSSPAEVSCSDFLSITVVETSKSKSILKTTGLSAPESPSTCAKAKQKWNKVLNEDKDFDFIPEDHKGEISVAIGKTKMVLQDHFIQFESILKMSETDSSKRIATVEDLEGFWEMIRITIKEVDKRLERLEVLKENEWKETPKTLKLKKRNKKAISKVANETVCSFWEEQN</sequence>
<dbReference type="InterPro" id="IPR005026">
    <property type="entry name" value="SAPAP"/>
</dbReference>
<dbReference type="AlphaFoldDB" id="A0AA88HW21"/>
<feature type="compositionally biased region" description="Basic and acidic residues" evidence="2">
    <location>
        <begin position="11"/>
        <end position="20"/>
    </location>
</feature>
<feature type="compositionally biased region" description="Polar residues" evidence="2">
    <location>
        <begin position="127"/>
        <end position="140"/>
    </location>
</feature>
<dbReference type="GO" id="GO:0023052">
    <property type="term" value="P:signaling"/>
    <property type="evidence" value="ECO:0007669"/>
    <property type="project" value="InterPro"/>
</dbReference>
<comment type="caution">
    <text evidence="3">The sequence shown here is derived from an EMBL/GenBank/DDBJ whole genome shotgun (WGS) entry which is preliminary data.</text>
</comment>
<evidence type="ECO:0000313" key="4">
    <source>
        <dbReference type="Proteomes" id="UP001187531"/>
    </source>
</evidence>
<protein>
    <recommendedName>
        <fullName evidence="5">Disks large-associated protein 5</fullName>
    </recommendedName>
</protein>
<dbReference type="Proteomes" id="UP001187531">
    <property type="component" value="Unassembled WGS sequence"/>
</dbReference>
<organism evidence="3 4">
    <name type="scientific">Artemia franciscana</name>
    <name type="common">Brine shrimp</name>
    <name type="synonym">Artemia sanfranciscana</name>
    <dbReference type="NCBI Taxonomy" id="6661"/>
    <lineage>
        <taxon>Eukaryota</taxon>
        <taxon>Metazoa</taxon>
        <taxon>Ecdysozoa</taxon>
        <taxon>Arthropoda</taxon>
        <taxon>Crustacea</taxon>
        <taxon>Branchiopoda</taxon>
        <taxon>Anostraca</taxon>
        <taxon>Artemiidae</taxon>
        <taxon>Artemia</taxon>
    </lineage>
</organism>
<feature type="region of interest" description="Disordered" evidence="2">
    <location>
        <begin position="1"/>
        <end position="58"/>
    </location>
</feature>
<dbReference type="EMBL" id="JAVRJZ010000009">
    <property type="protein sequence ID" value="KAK2718163.1"/>
    <property type="molecule type" value="Genomic_DNA"/>
</dbReference>
<dbReference type="Pfam" id="PF03359">
    <property type="entry name" value="GKAP"/>
    <property type="match status" value="1"/>
</dbReference>
<accession>A0AA88HW21</accession>
<comment type="similarity">
    <text evidence="1">Belongs to the SAPAP family.</text>
</comment>
<dbReference type="PANTHER" id="PTHR12353">
    <property type="entry name" value="DISKS LARGE-ASSOCIATED PROTEIN DAP SAP90/PSD-95-ASSOCIATED PROTEIN"/>
    <property type="match status" value="1"/>
</dbReference>